<gene>
    <name evidence="1" type="ORF">PITCH_A1560001</name>
</gene>
<organism evidence="1">
    <name type="scientific">uncultured Desulfobacterium sp</name>
    <dbReference type="NCBI Taxonomy" id="201089"/>
    <lineage>
        <taxon>Bacteria</taxon>
        <taxon>Pseudomonadati</taxon>
        <taxon>Thermodesulfobacteriota</taxon>
        <taxon>Desulfobacteria</taxon>
        <taxon>Desulfobacterales</taxon>
        <taxon>Desulfobacteriaceae</taxon>
        <taxon>Desulfobacterium</taxon>
        <taxon>environmental samples</taxon>
    </lineage>
</organism>
<proteinExistence type="predicted"/>
<dbReference type="AlphaFoldDB" id="A0A445MTX7"/>
<accession>A0A445MTX7</accession>
<protein>
    <submittedName>
        <fullName evidence="1">Uncharacterized protein</fullName>
    </submittedName>
</protein>
<name>A0A445MTX7_9BACT</name>
<evidence type="ECO:0000313" key="1">
    <source>
        <dbReference type="EMBL" id="SPD72821.1"/>
    </source>
</evidence>
<dbReference type="EMBL" id="OJIN01000064">
    <property type="protein sequence ID" value="SPD72821.1"/>
    <property type="molecule type" value="Genomic_DNA"/>
</dbReference>
<sequence>MSVKNLFLADIFENKIKYFIIN</sequence>
<reference evidence="1" key="1">
    <citation type="submission" date="2018-01" db="EMBL/GenBank/DDBJ databases">
        <authorList>
            <person name="Regsiter A."/>
            <person name="William W."/>
        </authorList>
    </citation>
    <scope>NUCLEOTIDE SEQUENCE</scope>
    <source>
        <strain evidence="1">TRIP AH-1</strain>
    </source>
</reference>